<reference evidence="2" key="1">
    <citation type="journal article" date="2008" name="Nat. Genet.">
        <title>The Pristionchus pacificus genome provides a unique perspective on nematode lifestyle and parasitism.</title>
        <authorList>
            <person name="Dieterich C."/>
            <person name="Clifton S.W."/>
            <person name="Schuster L.N."/>
            <person name="Chinwalla A."/>
            <person name="Delehaunty K."/>
            <person name="Dinkelacker I."/>
            <person name="Fulton L."/>
            <person name="Fulton R."/>
            <person name="Godfrey J."/>
            <person name="Minx P."/>
            <person name="Mitreva M."/>
            <person name="Roeseler W."/>
            <person name="Tian H."/>
            <person name="Witte H."/>
            <person name="Yang S.P."/>
            <person name="Wilson R.K."/>
            <person name="Sommer R.J."/>
        </authorList>
    </citation>
    <scope>NUCLEOTIDE SEQUENCE [LARGE SCALE GENOMIC DNA]</scope>
    <source>
        <strain evidence="2">PS312</strain>
    </source>
</reference>
<evidence type="ECO:0000313" key="2">
    <source>
        <dbReference type="Proteomes" id="UP000005239"/>
    </source>
</evidence>
<gene>
    <name evidence="1" type="primary">WBGene00277389</name>
</gene>
<reference evidence="1" key="2">
    <citation type="submission" date="2022-06" db="UniProtKB">
        <authorList>
            <consortium name="EnsemblMetazoa"/>
        </authorList>
    </citation>
    <scope>IDENTIFICATION</scope>
    <source>
        <strain evidence="1">PS312</strain>
    </source>
</reference>
<dbReference type="GO" id="GO:0016281">
    <property type="term" value="C:eukaryotic translation initiation factor 4F complex"/>
    <property type="evidence" value="ECO:0000318"/>
    <property type="project" value="GO_Central"/>
</dbReference>
<dbReference type="AlphaFoldDB" id="A0A2A6CA80"/>
<proteinExistence type="predicted"/>
<dbReference type="FunFam" id="3.30.760.10:FF:000048">
    <property type="entry name" value="Uncharacterized protein"/>
    <property type="match status" value="1"/>
</dbReference>
<organism evidence="1 2">
    <name type="scientific">Pristionchus pacificus</name>
    <name type="common">Parasitic nematode worm</name>
    <dbReference type="NCBI Taxonomy" id="54126"/>
    <lineage>
        <taxon>Eukaryota</taxon>
        <taxon>Metazoa</taxon>
        <taxon>Ecdysozoa</taxon>
        <taxon>Nematoda</taxon>
        <taxon>Chromadorea</taxon>
        <taxon>Rhabditida</taxon>
        <taxon>Rhabditina</taxon>
        <taxon>Diplogasteromorpha</taxon>
        <taxon>Diplogasteroidea</taxon>
        <taxon>Neodiplogasteridae</taxon>
        <taxon>Pristionchus</taxon>
    </lineage>
</organism>
<evidence type="ECO:0000313" key="1">
    <source>
        <dbReference type="EnsemblMetazoa" id="PPA39020.1"/>
    </source>
</evidence>
<dbReference type="GO" id="GO:0000340">
    <property type="term" value="F:RNA 7-methylguanosine cap binding"/>
    <property type="evidence" value="ECO:0000318"/>
    <property type="project" value="GO_Central"/>
</dbReference>
<protein>
    <submittedName>
        <fullName evidence="1">Uncharacterized protein</fullName>
    </submittedName>
</protein>
<dbReference type="Proteomes" id="UP000005239">
    <property type="component" value="Unassembled WGS sequence"/>
</dbReference>
<dbReference type="GO" id="GO:0006413">
    <property type="term" value="P:translational initiation"/>
    <property type="evidence" value="ECO:0000318"/>
    <property type="project" value="GO_Central"/>
</dbReference>
<dbReference type="SUPFAM" id="SSF55418">
    <property type="entry name" value="eIF4e-like"/>
    <property type="match status" value="1"/>
</dbReference>
<name>A0A2A6CA80_PRIPA</name>
<dbReference type="OrthoDB" id="590761at2759"/>
<dbReference type="Gene3D" id="3.30.760.10">
    <property type="entry name" value="RNA Cap, Translation Initiation Factor Eif4e"/>
    <property type="match status" value="1"/>
</dbReference>
<keyword evidence="2" id="KW-1185">Reference proteome</keyword>
<accession>A0A2A6CA80</accession>
<dbReference type="EnsemblMetazoa" id="PPA39020.1">
    <property type="protein sequence ID" value="PPA39020.1"/>
    <property type="gene ID" value="WBGene00277389"/>
</dbReference>
<dbReference type="InterPro" id="IPR023398">
    <property type="entry name" value="TIF_eIF4e-like"/>
</dbReference>
<sequence length="154" mass="18050">MREMVEESSPFVPGPRHYQKRGNESGKKWRKNGSMSICDHSAASRREVKNRWESTVGGWLVRLSLIHHSREMLIRHPLQFRWTLRYLKADRHKEWEDCLKCVSLFATVVDSYALYNVIPMGLTWVASFPPISSCSMKEGFIRSTFFYCQAEDCQ</sequence>
<accession>A0A8R1YTP3</accession>
<dbReference type="GO" id="GO:0003743">
    <property type="term" value="F:translation initiation factor activity"/>
    <property type="evidence" value="ECO:0000318"/>
    <property type="project" value="GO_Central"/>
</dbReference>